<dbReference type="AlphaFoldDB" id="A0A6L5YF14"/>
<feature type="transmembrane region" description="Helical" evidence="1">
    <location>
        <begin position="40"/>
        <end position="58"/>
    </location>
</feature>
<reference evidence="2 3" key="1">
    <citation type="submission" date="2019-08" db="EMBL/GenBank/DDBJ databases">
        <title>In-depth cultivation of the pig gut microbiome towards novel bacterial diversity and tailored functional studies.</title>
        <authorList>
            <person name="Wylensek D."/>
            <person name="Hitch T.C.A."/>
            <person name="Clavel T."/>
        </authorList>
    </citation>
    <scope>NUCLEOTIDE SEQUENCE [LARGE SCALE GENOMIC DNA]</scope>
    <source>
        <strain evidence="2 3">SM-530-WT-4B</strain>
    </source>
</reference>
<evidence type="ECO:0000256" key="1">
    <source>
        <dbReference type="SAM" id="Phobius"/>
    </source>
</evidence>
<feature type="transmembrane region" description="Helical" evidence="1">
    <location>
        <begin position="12"/>
        <end position="33"/>
    </location>
</feature>
<name>A0A6L5YF14_9BACT</name>
<dbReference type="EMBL" id="VUNH01000014">
    <property type="protein sequence ID" value="MST56588.1"/>
    <property type="molecule type" value="Genomic_DNA"/>
</dbReference>
<evidence type="ECO:0000313" key="3">
    <source>
        <dbReference type="Proteomes" id="UP000473699"/>
    </source>
</evidence>
<comment type="caution">
    <text evidence="2">The sequence shown here is derived from an EMBL/GenBank/DDBJ whole genome shotgun (WGS) entry which is preliminary data.</text>
</comment>
<keyword evidence="1" id="KW-0472">Membrane</keyword>
<keyword evidence="3" id="KW-1185">Reference proteome</keyword>
<organism evidence="2 3">
    <name type="scientific">Pyramidobacter porci</name>
    <dbReference type="NCBI Taxonomy" id="2605789"/>
    <lineage>
        <taxon>Bacteria</taxon>
        <taxon>Thermotogati</taxon>
        <taxon>Synergistota</taxon>
        <taxon>Synergistia</taxon>
        <taxon>Synergistales</taxon>
        <taxon>Dethiosulfovibrionaceae</taxon>
        <taxon>Pyramidobacter</taxon>
    </lineage>
</organism>
<accession>A0A6L5YF14</accession>
<protein>
    <submittedName>
        <fullName evidence="2">Uncharacterized protein</fullName>
    </submittedName>
</protein>
<sequence>MDEFMRNANEIIHYIYFGMAGVCGLVLLRGLFFRKTRRSIVYDIVYAYTLIPFILRALRIK</sequence>
<dbReference type="RefSeq" id="WP_009165725.1">
    <property type="nucleotide sequence ID" value="NZ_JAXDZJ010000213.1"/>
</dbReference>
<proteinExistence type="predicted"/>
<dbReference type="GeneID" id="90985098"/>
<keyword evidence="1" id="KW-1133">Transmembrane helix</keyword>
<gene>
    <name evidence="2" type="ORF">FYJ74_11210</name>
</gene>
<keyword evidence="1" id="KW-0812">Transmembrane</keyword>
<evidence type="ECO:0000313" key="2">
    <source>
        <dbReference type="EMBL" id="MST56588.1"/>
    </source>
</evidence>
<dbReference type="Proteomes" id="UP000473699">
    <property type="component" value="Unassembled WGS sequence"/>
</dbReference>